<proteinExistence type="predicted"/>
<dbReference type="AlphaFoldDB" id="A0A0F9NW81"/>
<accession>A0A0F9NW81</accession>
<dbReference type="EMBL" id="LAZR01003093">
    <property type="protein sequence ID" value="KKN22089.1"/>
    <property type="molecule type" value="Genomic_DNA"/>
</dbReference>
<name>A0A0F9NW81_9ZZZZ</name>
<protein>
    <submittedName>
        <fullName evidence="1">Uncharacterized protein</fullName>
    </submittedName>
</protein>
<sequence length="62" mass="6864">MSDYLALMGCERKNRRFEPGDTVPGGTFPAKVVKHWLEKGVLAEIVGDEVELEEDVDDAGQD</sequence>
<evidence type="ECO:0000313" key="1">
    <source>
        <dbReference type="EMBL" id="KKN22089.1"/>
    </source>
</evidence>
<gene>
    <name evidence="1" type="ORF">LCGC14_0918660</name>
</gene>
<organism evidence="1">
    <name type="scientific">marine sediment metagenome</name>
    <dbReference type="NCBI Taxonomy" id="412755"/>
    <lineage>
        <taxon>unclassified sequences</taxon>
        <taxon>metagenomes</taxon>
        <taxon>ecological metagenomes</taxon>
    </lineage>
</organism>
<reference evidence="1" key="1">
    <citation type="journal article" date="2015" name="Nature">
        <title>Complex archaea that bridge the gap between prokaryotes and eukaryotes.</title>
        <authorList>
            <person name="Spang A."/>
            <person name="Saw J.H."/>
            <person name="Jorgensen S.L."/>
            <person name="Zaremba-Niedzwiedzka K."/>
            <person name="Martijn J."/>
            <person name="Lind A.E."/>
            <person name="van Eijk R."/>
            <person name="Schleper C."/>
            <person name="Guy L."/>
            <person name="Ettema T.J."/>
        </authorList>
    </citation>
    <scope>NUCLEOTIDE SEQUENCE</scope>
</reference>
<comment type="caution">
    <text evidence="1">The sequence shown here is derived from an EMBL/GenBank/DDBJ whole genome shotgun (WGS) entry which is preliminary data.</text>
</comment>